<organism evidence="2 3">
    <name type="scientific">Thermomonas carbonis</name>
    <dbReference type="NCBI Taxonomy" id="1463158"/>
    <lineage>
        <taxon>Bacteria</taxon>
        <taxon>Pseudomonadati</taxon>
        <taxon>Pseudomonadota</taxon>
        <taxon>Gammaproteobacteria</taxon>
        <taxon>Lysobacterales</taxon>
        <taxon>Lysobacteraceae</taxon>
        <taxon>Thermomonas</taxon>
    </lineage>
</organism>
<accession>A0A7G9STL5</accession>
<feature type="domain" description="Putative DNA-binding" evidence="1">
    <location>
        <begin position="9"/>
        <end position="103"/>
    </location>
</feature>
<dbReference type="Pfam" id="PF09836">
    <property type="entry name" value="DUF2063"/>
    <property type="match status" value="1"/>
</dbReference>
<sequence length="264" mass="29433">MNAVPTLQQRQSAMQAWLLHGDAGFAGAIDPARLHGETRDDRLRIYADAYRLRLADVLGQDYPATQAVLGDARFDALADAYLRAHPSTRPSVRHFGHAFADWLASRREVPRKISDLARFEWQQGEVFDAADADALGFDAIATLPAQSWPALQLKLHPATRLLALRTNAADVVDARARGLPLPRLRDRATTHWLLWRNAADVHWRRLDLDEAEALQAIQCGDTFARLCERSHARHADGALRAASLLKRWLADGVLAADVFHSHPD</sequence>
<evidence type="ECO:0000259" key="1">
    <source>
        <dbReference type="Pfam" id="PF09836"/>
    </source>
</evidence>
<dbReference type="InterPro" id="IPR018640">
    <property type="entry name" value="DUF2063"/>
</dbReference>
<dbReference type="RefSeq" id="WP_187553705.1">
    <property type="nucleotide sequence ID" value="NZ_BMZL01000002.1"/>
</dbReference>
<keyword evidence="3" id="KW-1185">Reference proteome</keyword>
<dbReference type="AlphaFoldDB" id="A0A7G9STL5"/>
<dbReference type="Proteomes" id="UP000515804">
    <property type="component" value="Chromosome"/>
</dbReference>
<reference evidence="2 3" key="1">
    <citation type="submission" date="2020-08" db="EMBL/GenBank/DDBJ databases">
        <title>Genome sequence of Thermomonas carbonis KCTC 42013T.</title>
        <authorList>
            <person name="Hyun D.-W."/>
            <person name="Bae J.-W."/>
        </authorList>
    </citation>
    <scope>NUCLEOTIDE SEQUENCE [LARGE SCALE GENOMIC DNA]</scope>
    <source>
        <strain evidence="2 3">KCTC 42013</strain>
    </source>
</reference>
<gene>
    <name evidence="2" type="ORF">H9L16_06420</name>
</gene>
<proteinExistence type="predicted"/>
<dbReference type="GO" id="GO:0003677">
    <property type="term" value="F:DNA binding"/>
    <property type="evidence" value="ECO:0007669"/>
    <property type="project" value="UniProtKB-KW"/>
</dbReference>
<dbReference type="InterPro" id="IPR044922">
    <property type="entry name" value="DUF2063_N_sf"/>
</dbReference>
<evidence type="ECO:0000313" key="2">
    <source>
        <dbReference type="EMBL" id="QNN71190.1"/>
    </source>
</evidence>
<keyword evidence="2" id="KW-0238">DNA-binding</keyword>
<protein>
    <submittedName>
        <fullName evidence="2">Putative DNA-binding domain-containing protein</fullName>
    </submittedName>
</protein>
<dbReference type="Gene3D" id="1.10.150.690">
    <property type="entry name" value="DUF2063"/>
    <property type="match status" value="1"/>
</dbReference>
<name>A0A7G9STL5_9GAMM</name>
<dbReference type="EMBL" id="CP060719">
    <property type="protein sequence ID" value="QNN71190.1"/>
    <property type="molecule type" value="Genomic_DNA"/>
</dbReference>
<dbReference type="KEGG" id="tcn:H9L16_06420"/>
<evidence type="ECO:0000313" key="3">
    <source>
        <dbReference type="Proteomes" id="UP000515804"/>
    </source>
</evidence>